<keyword evidence="2 10" id="KW-0378">Hydrolase</keyword>
<keyword evidence="1 10" id="KW-0547">Nucleotide-binding</keyword>
<evidence type="ECO:0000256" key="11">
    <source>
        <dbReference type="SAM" id="MobiDB-lite"/>
    </source>
</evidence>
<evidence type="ECO:0000256" key="8">
    <source>
        <dbReference type="ARBA" id="ARBA00034923"/>
    </source>
</evidence>
<protein>
    <recommendedName>
        <fullName evidence="7">DNA 3'-5' helicase</fullName>
        <ecNumber evidence="7">5.6.2.4</ecNumber>
    </recommendedName>
    <alternativeName>
        <fullName evidence="8">DNA 3'-5' helicase II</fullName>
    </alternativeName>
</protein>
<evidence type="ECO:0000313" key="15">
    <source>
        <dbReference type="Proteomes" id="UP000698028"/>
    </source>
</evidence>
<accession>A0ABS6V672</accession>
<evidence type="ECO:0000256" key="7">
    <source>
        <dbReference type="ARBA" id="ARBA00034808"/>
    </source>
</evidence>
<dbReference type="Proteomes" id="UP000698028">
    <property type="component" value="Unassembled WGS sequence"/>
</dbReference>
<feature type="region of interest" description="Disordered" evidence="11">
    <location>
        <begin position="904"/>
        <end position="940"/>
    </location>
</feature>
<reference evidence="14 15" key="1">
    <citation type="submission" date="2021-07" db="EMBL/GenBank/DDBJ databases">
        <title>The draft genome sequence of Sphingomicrobium sp. B8.</title>
        <authorList>
            <person name="Mu L."/>
        </authorList>
    </citation>
    <scope>NUCLEOTIDE SEQUENCE [LARGE SCALE GENOMIC DNA]</scope>
    <source>
        <strain evidence="14 15">B8</strain>
    </source>
</reference>
<dbReference type="GO" id="GO:0004386">
    <property type="term" value="F:helicase activity"/>
    <property type="evidence" value="ECO:0007669"/>
    <property type="project" value="UniProtKB-KW"/>
</dbReference>
<name>A0ABS6V672_9SPHN</name>
<feature type="domain" description="UvrD-like helicase C-terminal" evidence="13">
    <location>
        <begin position="516"/>
        <end position="781"/>
    </location>
</feature>
<comment type="catalytic activity">
    <reaction evidence="6">
        <text>Couples ATP hydrolysis with the unwinding of duplex DNA by translocating in the 3'-5' direction.</text>
        <dbReference type="EC" id="5.6.2.4"/>
    </reaction>
</comment>
<feature type="domain" description="UvrD-like helicase ATP-binding" evidence="12">
    <location>
        <begin position="8"/>
        <end position="491"/>
    </location>
</feature>
<evidence type="ECO:0000259" key="13">
    <source>
        <dbReference type="PROSITE" id="PS51217"/>
    </source>
</evidence>
<dbReference type="EMBL" id="JAHVAH010000001">
    <property type="protein sequence ID" value="MBW0145065.1"/>
    <property type="molecule type" value="Genomic_DNA"/>
</dbReference>
<dbReference type="InterPro" id="IPR014017">
    <property type="entry name" value="DNA_helicase_UvrD-like_C"/>
</dbReference>
<evidence type="ECO:0000256" key="10">
    <source>
        <dbReference type="PROSITE-ProRule" id="PRU00560"/>
    </source>
</evidence>
<evidence type="ECO:0000259" key="12">
    <source>
        <dbReference type="PROSITE" id="PS51198"/>
    </source>
</evidence>
<dbReference type="EC" id="5.6.2.4" evidence="7"/>
<dbReference type="InterPro" id="IPR014151">
    <property type="entry name" value="DNA_helicase_AddA"/>
</dbReference>
<dbReference type="PANTHER" id="PTHR11070">
    <property type="entry name" value="UVRD / RECB / PCRA DNA HELICASE FAMILY MEMBER"/>
    <property type="match status" value="1"/>
</dbReference>
<dbReference type="Pfam" id="PF00580">
    <property type="entry name" value="UvrD-helicase"/>
    <property type="match status" value="1"/>
</dbReference>
<dbReference type="InterPro" id="IPR000212">
    <property type="entry name" value="DNA_helicase_UvrD/REP"/>
</dbReference>
<keyword evidence="5" id="KW-0413">Isomerase</keyword>
<proteinExistence type="predicted"/>
<organism evidence="14 15">
    <name type="scientific">Sphingomicrobium clamense</name>
    <dbReference type="NCBI Taxonomy" id="2851013"/>
    <lineage>
        <taxon>Bacteria</taxon>
        <taxon>Pseudomonadati</taxon>
        <taxon>Pseudomonadota</taxon>
        <taxon>Alphaproteobacteria</taxon>
        <taxon>Sphingomonadales</taxon>
        <taxon>Sphingomonadaceae</taxon>
        <taxon>Sphingomicrobium</taxon>
    </lineage>
</organism>
<keyword evidence="4 10" id="KW-0067">ATP-binding</keyword>
<evidence type="ECO:0000256" key="3">
    <source>
        <dbReference type="ARBA" id="ARBA00022806"/>
    </source>
</evidence>
<evidence type="ECO:0000256" key="9">
    <source>
        <dbReference type="ARBA" id="ARBA00048988"/>
    </source>
</evidence>
<dbReference type="InterPro" id="IPR038726">
    <property type="entry name" value="PDDEXK_AddAB-type"/>
</dbReference>
<dbReference type="InterPro" id="IPR014016">
    <property type="entry name" value="UvrD-like_ATP-bd"/>
</dbReference>
<evidence type="ECO:0000256" key="1">
    <source>
        <dbReference type="ARBA" id="ARBA00022741"/>
    </source>
</evidence>
<comment type="catalytic activity">
    <reaction evidence="9">
        <text>ATP + H2O = ADP + phosphate + H(+)</text>
        <dbReference type="Rhea" id="RHEA:13065"/>
        <dbReference type="ChEBI" id="CHEBI:15377"/>
        <dbReference type="ChEBI" id="CHEBI:15378"/>
        <dbReference type="ChEBI" id="CHEBI:30616"/>
        <dbReference type="ChEBI" id="CHEBI:43474"/>
        <dbReference type="ChEBI" id="CHEBI:456216"/>
        <dbReference type="EC" id="5.6.2.4"/>
    </reaction>
</comment>
<evidence type="ECO:0000256" key="4">
    <source>
        <dbReference type="ARBA" id="ARBA00022840"/>
    </source>
</evidence>
<dbReference type="NCBIfam" id="TIGR02784">
    <property type="entry name" value="addA_alphas"/>
    <property type="match status" value="1"/>
</dbReference>
<dbReference type="RefSeq" id="WP_218633003.1">
    <property type="nucleotide sequence ID" value="NZ_JAHVAH010000001.1"/>
</dbReference>
<gene>
    <name evidence="14" type="primary">addA</name>
    <name evidence="14" type="ORF">KTQ36_07115</name>
</gene>
<evidence type="ECO:0000256" key="5">
    <source>
        <dbReference type="ARBA" id="ARBA00023235"/>
    </source>
</evidence>
<feature type="compositionally biased region" description="Basic residues" evidence="11">
    <location>
        <begin position="908"/>
        <end position="920"/>
    </location>
</feature>
<dbReference type="PROSITE" id="PS51198">
    <property type="entry name" value="UVRD_HELICASE_ATP_BIND"/>
    <property type="match status" value="1"/>
</dbReference>
<dbReference type="PANTHER" id="PTHR11070:SF2">
    <property type="entry name" value="ATP-DEPENDENT DNA HELICASE SRS2"/>
    <property type="match status" value="1"/>
</dbReference>
<keyword evidence="3 10" id="KW-0347">Helicase</keyword>
<feature type="binding site" evidence="10">
    <location>
        <begin position="29"/>
        <end position="36"/>
    </location>
    <ligand>
        <name>ATP</name>
        <dbReference type="ChEBI" id="CHEBI:30616"/>
    </ligand>
</feature>
<dbReference type="Pfam" id="PF13361">
    <property type="entry name" value="UvrD_C"/>
    <property type="match status" value="1"/>
</dbReference>
<evidence type="ECO:0000256" key="2">
    <source>
        <dbReference type="ARBA" id="ARBA00022801"/>
    </source>
</evidence>
<keyword evidence="15" id="KW-1185">Reference proteome</keyword>
<evidence type="ECO:0000313" key="14">
    <source>
        <dbReference type="EMBL" id="MBW0145065.1"/>
    </source>
</evidence>
<dbReference type="Pfam" id="PF12705">
    <property type="entry name" value="PDDEXK_1"/>
    <property type="match status" value="1"/>
</dbReference>
<dbReference type="PROSITE" id="PS51217">
    <property type="entry name" value="UVRD_HELICASE_CTER"/>
    <property type="match status" value="1"/>
</dbReference>
<comment type="caution">
    <text evidence="14">The sequence shown here is derived from an EMBL/GenBank/DDBJ whole genome shotgun (WGS) entry which is preliminary data.</text>
</comment>
<sequence length="1122" mass="122312">MSRRFKPLDTLLGNQAAASDPSAHAALSASAGTGKTHVLTARVLRLLLQGVPPEAILCLTFTKAAAAEMANRIGGRLASWARLDDARLGLELAALYEPNDPPTRERARRLFATVLEAPGGLKIQTIHAFSQALLSSFPAEAGIAPGFEPLDERGEEELARQVLADVASEAAASPMPQDRQFLEDLKTLSLRLGEQGAVDYLRSAARHPAAMRDLPDDDAIDERVRLLVGLPEGEIDAYLAEQCNDFRFDRRLCDALIEVNRAWGTKTGSAVVDRLKTWLELPDGERMDGLSEMAKDIVTQKGEPSKKQKDQALAARLADRVAELSGLKARAAMARAQAAALRAGKRFSRAYEAAKRAAAVADFDDLIRWTRGLLDQPGVGDWIRFKLDHRIDHVLVDEAQDTNGRQWAIIRALVDEYFSGADEAEDRWRTLFMVGDFKQAIYRFQGADPKEFVAVRKLFDEKSRELAAVAGDADRPRAFRDLDISKSFRSAGAILDVTDQVIEEVGAEAMGLPRHPPPHETAHPNAHGQVEWWPAFSVADAENGEEEGEESWVELRDRLYADALADAVAGMVGEGTAPGDILILLRRRSELASLIVARLYSAHVPVAGVDRLFLSRPLAVRDLIAAMAFASQPDDDLTLACLLTSPLVGWDHDKLYGLAFGRGNDVSLWRALRDRREDFADAHATLSQLLADADYLLPSAFLEKILSGPMQGRAKLIGRLGLEARDPIEELVNSAFDFESDATPSLDEFLAAMRRGEVEVKREAGEAGNAVRVMTVHGAKGLEAPVVILADATADPERMGGVRSTVEVATDEVERTPFLRPRKDELCEPFTSIIEQEKEEEREEHWRLLYVALTRAASRLIVTGTAPKNDKPVAGESWHAMVARAMVSLGAASLDAPWGEGGLIHQTGSKRMRPARRKRAAEHPPRPAWIDAPAPPEARPPRPLVPSAVEGEEELLFPPPSAGDRTAARRGILIHALLERLPPVAAAQRRATADRWLATAMGVGDADHRRDMIDAALSVIDDPVHAALFGPHALAEAPIAATLPDGRVVAGTADRLLVETDRILVVDFKTGHQVPGGAADVPTAHRAQMRSYIDALRVIFPDRTVEGALLYTAGPTLIRLDA</sequence>
<evidence type="ECO:0000256" key="6">
    <source>
        <dbReference type="ARBA" id="ARBA00034617"/>
    </source>
</evidence>